<accession>A0ABV9Z1T8</accession>
<comment type="caution">
    <text evidence="5">The sequence shown here is derived from an EMBL/GenBank/DDBJ whole genome shotgun (WGS) entry which is preliminary data.</text>
</comment>
<dbReference type="NCBIfam" id="NF002917">
    <property type="entry name" value="PRK03537.1-3"/>
    <property type="match status" value="1"/>
</dbReference>
<dbReference type="PANTHER" id="PTHR30632">
    <property type="entry name" value="MOLYBDATE-BINDING PERIPLASMIC PROTEIN"/>
    <property type="match status" value="1"/>
</dbReference>
<reference evidence="6" key="1">
    <citation type="journal article" date="2019" name="Int. J. Syst. Evol. Microbiol.">
        <title>The Global Catalogue of Microorganisms (GCM) 10K type strain sequencing project: providing services to taxonomists for standard genome sequencing and annotation.</title>
        <authorList>
            <consortium name="The Broad Institute Genomics Platform"/>
            <consortium name="The Broad Institute Genome Sequencing Center for Infectious Disease"/>
            <person name="Wu L."/>
            <person name="Ma J."/>
        </authorList>
    </citation>
    <scope>NUCLEOTIDE SEQUENCE [LARGE SCALE GENOMIC DNA]</scope>
    <source>
        <strain evidence="6">CGMCC 1.16444</strain>
    </source>
</reference>
<organism evidence="5 6">
    <name type="scientific">Flaviflagellibacter deserti</name>
    <dbReference type="NCBI Taxonomy" id="2267266"/>
    <lineage>
        <taxon>Bacteria</taxon>
        <taxon>Pseudomonadati</taxon>
        <taxon>Pseudomonadota</taxon>
        <taxon>Alphaproteobacteria</taxon>
        <taxon>Hyphomicrobiales</taxon>
        <taxon>Flaviflagellibacter</taxon>
    </lineage>
</organism>
<evidence type="ECO:0000256" key="1">
    <source>
        <dbReference type="ARBA" id="ARBA00009175"/>
    </source>
</evidence>
<keyword evidence="3 4" id="KW-0732">Signal</keyword>
<dbReference type="EMBL" id="JBHSJF010000006">
    <property type="protein sequence ID" value="MFC5068716.1"/>
    <property type="molecule type" value="Genomic_DNA"/>
</dbReference>
<keyword evidence="6" id="KW-1185">Reference proteome</keyword>
<dbReference type="NCBIfam" id="TIGR01256">
    <property type="entry name" value="modA"/>
    <property type="match status" value="1"/>
</dbReference>
<evidence type="ECO:0000256" key="4">
    <source>
        <dbReference type="SAM" id="SignalP"/>
    </source>
</evidence>
<dbReference type="RefSeq" id="WP_379770849.1">
    <property type="nucleotide sequence ID" value="NZ_JBHSJF010000006.1"/>
</dbReference>
<sequence length="264" mass="27018">MSPGRVGLLLAVAMTFAGSASAEPVLLKSAGSLKPAFTRLIAAFEAQSGAKVDPEFGASGLMKDKILSGDPTDIFTSANLEHPKAVAAAKGGDAKPFTHNTLCALAQPELAVTSDSLLDTLLDPKIGVATSTPKSDPAGDYAFALFDKADALKAGSTATLKAKALQLTGGPNSVKPPEGRSSYGFIMGEKQADIFLTYCTNAVVAAKEVPSLQTIAIPASLEVGAVYGMIVLSTNPDAQKLADFILSPAGQSVLKDFGFSAPSK</sequence>
<evidence type="ECO:0000313" key="5">
    <source>
        <dbReference type="EMBL" id="MFC5068716.1"/>
    </source>
</evidence>
<evidence type="ECO:0000256" key="3">
    <source>
        <dbReference type="ARBA" id="ARBA00022729"/>
    </source>
</evidence>
<dbReference type="Pfam" id="PF13531">
    <property type="entry name" value="SBP_bac_11"/>
    <property type="match status" value="1"/>
</dbReference>
<dbReference type="Gene3D" id="3.40.190.10">
    <property type="entry name" value="Periplasmic binding protein-like II"/>
    <property type="match status" value="2"/>
</dbReference>
<evidence type="ECO:0000256" key="2">
    <source>
        <dbReference type="ARBA" id="ARBA00022723"/>
    </source>
</evidence>
<dbReference type="InterPro" id="IPR005950">
    <property type="entry name" value="ModA"/>
</dbReference>
<protein>
    <submittedName>
        <fullName evidence="5">Molybdate ABC transporter substrate-binding protein</fullName>
    </submittedName>
</protein>
<name>A0ABV9Z1T8_9HYPH</name>
<dbReference type="SUPFAM" id="SSF53850">
    <property type="entry name" value="Periplasmic binding protein-like II"/>
    <property type="match status" value="1"/>
</dbReference>
<dbReference type="Proteomes" id="UP001595796">
    <property type="component" value="Unassembled WGS sequence"/>
</dbReference>
<dbReference type="PANTHER" id="PTHR30632:SF0">
    <property type="entry name" value="SULFATE-BINDING PROTEIN"/>
    <property type="match status" value="1"/>
</dbReference>
<comment type="similarity">
    <text evidence="1">Belongs to the bacterial solute-binding protein ModA family.</text>
</comment>
<dbReference type="InterPro" id="IPR050682">
    <property type="entry name" value="ModA/WtpA"/>
</dbReference>
<feature type="signal peptide" evidence="4">
    <location>
        <begin position="1"/>
        <end position="22"/>
    </location>
</feature>
<gene>
    <name evidence="5" type="ORF">ACFPFW_11920</name>
</gene>
<evidence type="ECO:0000313" key="6">
    <source>
        <dbReference type="Proteomes" id="UP001595796"/>
    </source>
</evidence>
<keyword evidence="2" id="KW-0479">Metal-binding</keyword>
<feature type="chain" id="PRO_5046950073" evidence="4">
    <location>
        <begin position="23"/>
        <end position="264"/>
    </location>
</feature>
<proteinExistence type="inferred from homology"/>